<protein>
    <submittedName>
        <fullName evidence="1">Uncharacterized protein</fullName>
    </submittedName>
</protein>
<accession>A0A1C6T327</accession>
<organism evidence="1 2">
    <name type="scientific">Micromonospora rhizosphaerae</name>
    <dbReference type="NCBI Taxonomy" id="568872"/>
    <lineage>
        <taxon>Bacteria</taxon>
        <taxon>Bacillati</taxon>
        <taxon>Actinomycetota</taxon>
        <taxon>Actinomycetes</taxon>
        <taxon>Micromonosporales</taxon>
        <taxon>Micromonosporaceae</taxon>
        <taxon>Micromonospora</taxon>
    </lineage>
</organism>
<dbReference type="STRING" id="568872.GA0070624_5356"/>
<dbReference type="EMBL" id="FMHV01000002">
    <property type="protein sequence ID" value="SCL35785.1"/>
    <property type="molecule type" value="Genomic_DNA"/>
</dbReference>
<evidence type="ECO:0000313" key="2">
    <source>
        <dbReference type="Proteomes" id="UP000199413"/>
    </source>
</evidence>
<proteinExistence type="predicted"/>
<sequence>MTKIRTIIGSTRAGWNGCAAARGVHGIAVQRTDTEFEIVWREVS</sequence>
<gene>
    <name evidence="1" type="ORF">GA0070624_5356</name>
</gene>
<evidence type="ECO:0000313" key="1">
    <source>
        <dbReference type="EMBL" id="SCL35785.1"/>
    </source>
</evidence>
<dbReference type="Proteomes" id="UP000199413">
    <property type="component" value="Unassembled WGS sequence"/>
</dbReference>
<name>A0A1C6T327_9ACTN</name>
<dbReference type="AlphaFoldDB" id="A0A1C6T327"/>
<keyword evidence="2" id="KW-1185">Reference proteome</keyword>
<reference evidence="2" key="1">
    <citation type="submission" date="2016-06" db="EMBL/GenBank/DDBJ databases">
        <authorList>
            <person name="Varghese N."/>
            <person name="Submissions Spin"/>
        </authorList>
    </citation>
    <scope>NUCLEOTIDE SEQUENCE [LARGE SCALE GENOMIC DNA]</scope>
    <source>
        <strain evidence="2">DSM 45431</strain>
    </source>
</reference>